<dbReference type="InterPro" id="IPR029055">
    <property type="entry name" value="Ntn_hydrolases_N"/>
</dbReference>
<sequence>MSILKNEPIYPSNDGDYAKPRHIIVEGTNEEIGFDLGTLAKNEYGTKLGVYDEPIYAVARREYLARNWPAMLERSQGVLRAYGLSADDVVHDATALPYDWYDASRGRSLEGNTCSAAVLPIEKSENGATFVSRNFDLMAMVLWSELFGKQAPEGAYRGWERGVVLETRPDTGYKTILIGGQELLSPYIDGLNEKGLYISLFHDPAGVGDEAGPPSGLAMSGVSMVQAVGMILDSCATVEEAKQMILSNRIMHMIMTAHMIIADAKGAATIFEIEKHSQAYVFTDRKANEPLFITNHPVYNYPTPPTYPEFDESKEHNTFQRQLIFRDAYAGLKPPFKKEDATAMTDAVHCSFVDDEKAEAAPMERTLINTTADLSKPEISVRFYLGDVGPIAGTNQMEDRMSDYYTFEF</sequence>
<protein>
    <submittedName>
        <fullName evidence="2">Acyl-coenzyme A:6-aminopenicillanic acid acyl-transferase</fullName>
    </submittedName>
</protein>
<dbReference type="SUPFAM" id="SSF56235">
    <property type="entry name" value="N-terminal nucleophile aminohydrolases (Ntn hydrolases)"/>
    <property type="match status" value="1"/>
</dbReference>
<dbReference type="Proteomes" id="UP000315010">
    <property type="component" value="Unassembled WGS sequence"/>
</dbReference>
<evidence type="ECO:0000313" key="2">
    <source>
        <dbReference type="EMBL" id="TWT81266.1"/>
    </source>
</evidence>
<dbReference type="RefSeq" id="WP_146397106.1">
    <property type="nucleotide sequence ID" value="NZ_SJPJ01000001.1"/>
</dbReference>
<dbReference type="GO" id="GO:0016740">
    <property type="term" value="F:transferase activity"/>
    <property type="evidence" value="ECO:0007669"/>
    <property type="project" value="UniProtKB-KW"/>
</dbReference>
<feature type="domain" description="Peptidase C45 hydrolase" evidence="1">
    <location>
        <begin position="126"/>
        <end position="298"/>
    </location>
</feature>
<dbReference type="EMBL" id="SJPJ01000001">
    <property type="protein sequence ID" value="TWT81266.1"/>
    <property type="molecule type" value="Genomic_DNA"/>
</dbReference>
<dbReference type="InterPro" id="IPR005079">
    <property type="entry name" value="Peptidase_C45_hydrolase"/>
</dbReference>
<dbReference type="Pfam" id="PF03417">
    <property type="entry name" value="AAT"/>
    <property type="match status" value="1"/>
</dbReference>
<evidence type="ECO:0000259" key="1">
    <source>
        <dbReference type="Pfam" id="PF03417"/>
    </source>
</evidence>
<dbReference type="OrthoDB" id="244661at2"/>
<keyword evidence="3" id="KW-1185">Reference proteome</keyword>
<evidence type="ECO:0000313" key="3">
    <source>
        <dbReference type="Proteomes" id="UP000315010"/>
    </source>
</evidence>
<dbReference type="AlphaFoldDB" id="A0A5C5Z2L6"/>
<comment type="caution">
    <text evidence="2">The sequence shown here is derived from an EMBL/GenBank/DDBJ whole genome shotgun (WGS) entry which is preliminary data.</text>
</comment>
<reference evidence="2 3" key="1">
    <citation type="submission" date="2019-02" db="EMBL/GenBank/DDBJ databases">
        <title>Deep-cultivation of Planctomycetes and their phenomic and genomic characterization uncovers novel biology.</title>
        <authorList>
            <person name="Wiegand S."/>
            <person name="Jogler M."/>
            <person name="Boedeker C."/>
            <person name="Pinto D."/>
            <person name="Vollmers J."/>
            <person name="Rivas-Marin E."/>
            <person name="Kohn T."/>
            <person name="Peeters S.H."/>
            <person name="Heuer A."/>
            <person name="Rast P."/>
            <person name="Oberbeckmann S."/>
            <person name="Bunk B."/>
            <person name="Jeske O."/>
            <person name="Meyerdierks A."/>
            <person name="Storesund J.E."/>
            <person name="Kallscheuer N."/>
            <person name="Luecker S."/>
            <person name="Lage O.M."/>
            <person name="Pohl T."/>
            <person name="Merkel B.J."/>
            <person name="Hornburger P."/>
            <person name="Mueller R.-W."/>
            <person name="Bruemmer F."/>
            <person name="Labrenz M."/>
            <person name="Spormann A.M."/>
            <person name="Op Den Camp H."/>
            <person name="Overmann J."/>
            <person name="Amann R."/>
            <person name="Jetten M.S.M."/>
            <person name="Mascher T."/>
            <person name="Medema M.H."/>
            <person name="Devos D.P."/>
            <person name="Kaster A.-K."/>
            <person name="Ovreas L."/>
            <person name="Rohde M."/>
            <person name="Galperin M.Y."/>
            <person name="Jogler C."/>
        </authorList>
    </citation>
    <scope>NUCLEOTIDE SEQUENCE [LARGE SCALE GENOMIC DNA]</scope>
    <source>
        <strain evidence="2 3">CA13</strain>
    </source>
</reference>
<organism evidence="2 3">
    <name type="scientific">Novipirellula herctigrandis</name>
    <dbReference type="NCBI Taxonomy" id="2527986"/>
    <lineage>
        <taxon>Bacteria</taxon>
        <taxon>Pseudomonadati</taxon>
        <taxon>Planctomycetota</taxon>
        <taxon>Planctomycetia</taxon>
        <taxon>Pirellulales</taxon>
        <taxon>Pirellulaceae</taxon>
        <taxon>Novipirellula</taxon>
    </lineage>
</organism>
<keyword evidence="2" id="KW-0808">Transferase</keyword>
<dbReference type="Gene3D" id="3.60.60.10">
    <property type="entry name" value="Penicillin V Acylase, Chain A"/>
    <property type="match status" value="1"/>
</dbReference>
<name>A0A5C5Z2L6_9BACT</name>
<accession>A0A5C5Z2L6</accession>
<gene>
    <name evidence="2" type="ORF">CA13_27170</name>
</gene>
<proteinExistence type="predicted"/>